<reference evidence="1 2" key="1">
    <citation type="submission" date="2015-02" db="EMBL/GenBank/DDBJ databases">
        <title>Genome sequene of Rhodovulum sulfidophilum DSM 2351.</title>
        <authorList>
            <person name="Nagao N."/>
        </authorList>
    </citation>
    <scope>NUCLEOTIDE SEQUENCE [LARGE SCALE GENOMIC DNA]</scope>
    <source>
        <strain evidence="1 2">DSM 2351</strain>
    </source>
</reference>
<dbReference type="AlphaFoldDB" id="A0A0D6B8K5"/>
<dbReference type="EMBL" id="AP014800">
    <property type="protein sequence ID" value="BAQ71442.1"/>
    <property type="molecule type" value="Genomic_DNA"/>
</dbReference>
<accession>A0A0D6B8K5</accession>
<evidence type="ECO:0000313" key="2">
    <source>
        <dbReference type="Proteomes" id="UP000064912"/>
    </source>
</evidence>
<protein>
    <submittedName>
        <fullName evidence="1">D12 class N6 adenine-specific DNA methyltransferase</fullName>
    </submittedName>
</protein>
<dbReference type="GO" id="GO:0008168">
    <property type="term" value="F:methyltransferase activity"/>
    <property type="evidence" value="ECO:0007669"/>
    <property type="project" value="UniProtKB-KW"/>
</dbReference>
<organism evidence="1 2">
    <name type="scientific">Rhodovulum sulfidophilum</name>
    <name type="common">Rhodobacter sulfidophilus</name>
    <dbReference type="NCBI Taxonomy" id="35806"/>
    <lineage>
        <taxon>Bacteria</taxon>
        <taxon>Pseudomonadati</taxon>
        <taxon>Pseudomonadota</taxon>
        <taxon>Alphaproteobacteria</taxon>
        <taxon>Rhodobacterales</taxon>
        <taxon>Paracoccaceae</taxon>
        <taxon>Rhodovulum</taxon>
    </lineage>
</organism>
<dbReference type="KEGG" id="rsu:NHU_04329"/>
<proteinExistence type="predicted"/>
<keyword evidence="1" id="KW-0808">Transferase</keyword>
<sequence>MPVERAKYLARLHGAVLIEEVRLNYSVSKSGATAARELIIANREIIKGLV</sequence>
<dbReference type="PATRIC" id="fig|35806.4.peg.4431"/>
<name>A0A0D6B8K5_RHOSU</name>
<evidence type="ECO:0000313" key="1">
    <source>
        <dbReference type="EMBL" id="BAQ71442.1"/>
    </source>
</evidence>
<dbReference type="Proteomes" id="UP000064912">
    <property type="component" value="Chromosome"/>
</dbReference>
<keyword evidence="1" id="KW-0489">Methyltransferase</keyword>
<dbReference type="GO" id="GO:0032259">
    <property type="term" value="P:methylation"/>
    <property type="evidence" value="ECO:0007669"/>
    <property type="project" value="UniProtKB-KW"/>
</dbReference>
<gene>
    <name evidence="1" type="ORF">NHU_04329</name>
</gene>